<reference evidence="15" key="2">
    <citation type="submission" date="2025-09" db="UniProtKB">
        <authorList>
            <consortium name="Ensembl"/>
        </authorList>
    </citation>
    <scope>IDENTIFICATION</scope>
</reference>
<dbReference type="GO" id="GO:0008270">
    <property type="term" value="F:zinc ion binding"/>
    <property type="evidence" value="ECO:0007669"/>
    <property type="project" value="UniProtKB-KW"/>
</dbReference>
<feature type="domain" description="C3H1-type" evidence="13">
    <location>
        <begin position="177"/>
        <end position="203"/>
    </location>
</feature>
<evidence type="ECO:0000256" key="4">
    <source>
        <dbReference type="ARBA" id="ARBA00022553"/>
    </source>
</evidence>
<dbReference type="Proteomes" id="UP000694557">
    <property type="component" value="Unassembled WGS sequence"/>
</dbReference>
<reference evidence="15" key="1">
    <citation type="submission" date="2025-08" db="UniProtKB">
        <authorList>
            <consortium name="Ensembl"/>
        </authorList>
    </citation>
    <scope>IDENTIFICATION</scope>
</reference>
<evidence type="ECO:0000256" key="7">
    <source>
        <dbReference type="ARBA" id="ARBA00022771"/>
    </source>
</evidence>
<evidence type="ECO:0000256" key="1">
    <source>
        <dbReference type="ARBA" id="ARBA00004123"/>
    </source>
</evidence>
<evidence type="ECO:0000256" key="5">
    <source>
        <dbReference type="ARBA" id="ARBA00022723"/>
    </source>
</evidence>
<comment type="similarity">
    <text evidence="10">Belongs to the ARTD/PARP family.</text>
</comment>
<keyword evidence="8 11" id="KW-0862">Zinc</keyword>
<evidence type="ECO:0000259" key="13">
    <source>
        <dbReference type="PROSITE" id="PS50103"/>
    </source>
</evidence>
<dbReference type="PANTHER" id="PTHR45740">
    <property type="entry name" value="POLY [ADP-RIBOSE] POLYMERASE"/>
    <property type="match status" value="1"/>
</dbReference>
<evidence type="ECO:0000256" key="12">
    <source>
        <dbReference type="SAM" id="MobiDB-lite"/>
    </source>
</evidence>
<dbReference type="PROSITE" id="PS50103">
    <property type="entry name" value="ZF_C3H1"/>
    <property type="match status" value="3"/>
</dbReference>
<dbReference type="GO" id="GO:0005634">
    <property type="term" value="C:nucleus"/>
    <property type="evidence" value="ECO:0007669"/>
    <property type="project" value="UniProtKB-SubCell"/>
</dbReference>
<dbReference type="InterPro" id="IPR057602">
    <property type="entry name" value="Zfn-CCCH_PARP12"/>
</dbReference>
<protein>
    <submittedName>
        <fullName evidence="15">Poly (ADP-ribose) polymerase family, member 12b</fullName>
    </submittedName>
</protein>
<feature type="domain" description="WWE" evidence="14">
    <location>
        <begin position="344"/>
        <end position="431"/>
    </location>
</feature>
<dbReference type="InterPro" id="IPR037197">
    <property type="entry name" value="WWE_dom_sf"/>
</dbReference>
<evidence type="ECO:0000256" key="11">
    <source>
        <dbReference type="PROSITE-ProRule" id="PRU00723"/>
    </source>
</evidence>
<dbReference type="Pfam" id="PF02825">
    <property type="entry name" value="WWE"/>
    <property type="match status" value="1"/>
</dbReference>
<keyword evidence="3" id="KW-0963">Cytoplasm</keyword>
<gene>
    <name evidence="15" type="primary">LOC109896794</name>
</gene>
<feature type="region of interest" description="Disordered" evidence="12">
    <location>
        <begin position="486"/>
        <end position="532"/>
    </location>
</feature>
<dbReference type="SUPFAM" id="SSF117839">
    <property type="entry name" value="WWE domain"/>
    <property type="match status" value="1"/>
</dbReference>
<feature type="zinc finger region" description="C3H1-type" evidence="11">
    <location>
        <begin position="258"/>
        <end position="285"/>
    </location>
</feature>
<sequence length="532" mass="61973">MSSYSRVINHATSILCSNKGSLSFQQLHRKVFQRVEITEDDFWYIVKKCSRFVVVRNRERTDEWGTDCVIVAKTSLRLCKNYTKQDCRDCQELHLCKYFVYGNCRFGKGRKQCKFSHDVRSEHNYTLLRECTLHELHEDDLFLLLLQNDPTLLPEVCSHYNKGSGPHGACTFRDGCTKMHMCMHFVQDDCMFGSKCKRQHVIDQHGLRMLEERGLSGDIIKDLPFVYQNLHRLNTPTTPYNAKEHVGELVSRPVIKKEDRKEICLHFIRRNCRFQDQCIRVHFNLPYKWEVFDGNEWIHLHHTEDIERAFCDPRNTHSPGSRPVDFLTMTQESDPVRRLSTVSSVTKPAHYILTTEWLWYYKGDHENWIEFGRPDDKQRMTSLSSRELEEAYLADGSAEVTIMKGHRNYYLSFQGKALSTSPTYTCTKIAEINPINMFISKHTVTRTRCHSSLNSFFSYPSFLFPTLIASAPLLINLSSTFTPSCRHVPAEPQTQHQEEGASPTTLHLHHGSGEQDCTVEREKGERENKEEE</sequence>
<evidence type="ECO:0000256" key="2">
    <source>
        <dbReference type="ARBA" id="ARBA00004496"/>
    </source>
</evidence>
<keyword evidence="5 11" id="KW-0479">Metal-binding</keyword>
<keyword evidence="16" id="KW-1185">Reference proteome</keyword>
<dbReference type="AlphaFoldDB" id="A0A8C7FZ73"/>
<feature type="domain" description="C3H1-type" evidence="13">
    <location>
        <begin position="258"/>
        <end position="285"/>
    </location>
</feature>
<proteinExistence type="inferred from homology"/>
<organism evidence="15 16">
    <name type="scientific">Oncorhynchus kisutch</name>
    <name type="common">Coho salmon</name>
    <name type="synonym">Salmo kisutch</name>
    <dbReference type="NCBI Taxonomy" id="8019"/>
    <lineage>
        <taxon>Eukaryota</taxon>
        <taxon>Metazoa</taxon>
        <taxon>Chordata</taxon>
        <taxon>Craniata</taxon>
        <taxon>Vertebrata</taxon>
        <taxon>Euteleostomi</taxon>
        <taxon>Actinopterygii</taxon>
        <taxon>Neopterygii</taxon>
        <taxon>Teleostei</taxon>
        <taxon>Protacanthopterygii</taxon>
        <taxon>Salmoniformes</taxon>
        <taxon>Salmonidae</taxon>
        <taxon>Salmoninae</taxon>
        <taxon>Oncorhynchus</taxon>
    </lineage>
</organism>
<evidence type="ECO:0000259" key="14">
    <source>
        <dbReference type="PROSITE" id="PS50918"/>
    </source>
</evidence>
<dbReference type="PANTHER" id="PTHR45740:SF13">
    <property type="entry name" value="POLY (ADP-RIBOSE) POLYMERASE FAMILY, MEMBER 12B"/>
    <property type="match status" value="1"/>
</dbReference>
<keyword evidence="6" id="KW-0677">Repeat</keyword>
<keyword evidence="4" id="KW-0597">Phosphoprotein</keyword>
<dbReference type="Ensembl" id="ENSOKIT00005037462.1">
    <property type="protein sequence ID" value="ENSOKIP00005035495.1"/>
    <property type="gene ID" value="ENSOKIG00005015187.1"/>
</dbReference>
<dbReference type="GeneTree" id="ENSGT00940000164581"/>
<evidence type="ECO:0000256" key="3">
    <source>
        <dbReference type="ARBA" id="ARBA00022490"/>
    </source>
</evidence>
<feature type="zinc finger region" description="C3H1-type" evidence="11">
    <location>
        <begin position="95"/>
        <end position="120"/>
    </location>
</feature>
<dbReference type="GO" id="GO:1990404">
    <property type="term" value="F:NAD+-protein mono-ADP-ribosyltransferase activity"/>
    <property type="evidence" value="ECO:0007669"/>
    <property type="project" value="TreeGrafter"/>
</dbReference>
<dbReference type="InterPro" id="IPR000571">
    <property type="entry name" value="Znf_CCCH"/>
</dbReference>
<dbReference type="InterPro" id="IPR056226">
    <property type="entry name" value="WH_PARP12"/>
</dbReference>
<feature type="zinc finger region" description="C3H1-type" evidence="11">
    <location>
        <begin position="177"/>
        <end position="203"/>
    </location>
</feature>
<keyword evidence="9" id="KW-0539">Nucleus</keyword>
<dbReference type="Pfam" id="PF25261">
    <property type="entry name" value="zf-CCCH_PARP12"/>
    <property type="match status" value="1"/>
</dbReference>
<dbReference type="Gene3D" id="4.10.1000.10">
    <property type="entry name" value="Zinc finger, CCCH-type"/>
    <property type="match status" value="1"/>
</dbReference>
<dbReference type="Gene3D" id="3.30.1370.210">
    <property type="match status" value="1"/>
</dbReference>
<evidence type="ECO:0000256" key="6">
    <source>
        <dbReference type="ARBA" id="ARBA00022737"/>
    </source>
</evidence>
<dbReference type="GO" id="GO:0005737">
    <property type="term" value="C:cytoplasm"/>
    <property type="evidence" value="ECO:0007669"/>
    <property type="project" value="UniProtKB-SubCell"/>
</dbReference>
<comment type="subcellular location">
    <subcellularLocation>
        <location evidence="2">Cytoplasm</location>
    </subcellularLocation>
    <subcellularLocation>
        <location evidence="1">Nucleus</location>
    </subcellularLocation>
</comment>
<dbReference type="GO" id="GO:0003950">
    <property type="term" value="F:NAD+ poly-ADP-ribosyltransferase activity"/>
    <property type="evidence" value="ECO:0007669"/>
    <property type="project" value="TreeGrafter"/>
</dbReference>
<evidence type="ECO:0000313" key="15">
    <source>
        <dbReference type="Ensembl" id="ENSOKIP00005035495.1"/>
    </source>
</evidence>
<dbReference type="Gene3D" id="3.30.720.50">
    <property type="match status" value="1"/>
</dbReference>
<keyword evidence="7 11" id="KW-0863">Zinc-finger</keyword>
<dbReference type="InterPro" id="IPR004170">
    <property type="entry name" value="WWE_dom"/>
</dbReference>
<dbReference type="Pfam" id="PF24356">
    <property type="entry name" value="WHD_PARP12"/>
    <property type="match status" value="1"/>
</dbReference>
<name>A0A8C7FZ73_ONCKI</name>
<feature type="domain" description="C3H1-type" evidence="13">
    <location>
        <begin position="95"/>
        <end position="120"/>
    </location>
</feature>
<dbReference type="PROSITE" id="PS50918">
    <property type="entry name" value="WWE"/>
    <property type="match status" value="1"/>
</dbReference>
<evidence type="ECO:0000313" key="16">
    <source>
        <dbReference type="Proteomes" id="UP000694557"/>
    </source>
</evidence>
<feature type="compositionally biased region" description="Basic and acidic residues" evidence="12">
    <location>
        <begin position="518"/>
        <end position="532"/>
    </location>
</feature>
<evidence type="ECO:0000256" key="9">
    <source>
        <dbReference type="ARBA" id="ARBA00023242"/>
    </source>
</evidence>
<dbReference type="SMART" id="SM00356">
    <property type="entry name" value="ZnF_C3H1"/>
    <property type="match status" value="3"/>
</dbReference>
<accession>A0A8C7FZ73</accession>
<evidence type="ECO:0000256" key="10">
    <source>
        <dbReference type="ARBA" id="ARBA00024347"/>
    </source>
</evidence>
<dbReference type="InterPro" id="IPR051712">
    <property type="entry name" value="ARTD-AVP"/>
</dbReference>
<evidence type="ECO:0000256" key="8">
    <source>
        <dbReference type="ARBA" id="ARBA00022833"/>
    </source>
</evidence>
<dbReference type="Pfam" id="PF23466">
    <property type="entry name" value="WWE_4"/>
    <property type="match status" value="1"/>
</dbReference>